<keyword evidence="6" id="KW-0560">Oxidoreductase</keyword>
<evidence type="ECO:0000256" key="6">
    <source>
        <dbReference type="ARBA" id="ARBA00023002"/>
    </source>
</evidence>
<gene>
    <name evidence="9" type="ORF">NCTC10951_01376</name>
</gene>
<protein>
    <submittedName>
        <fullName evidence="9">Dihydroorotate dehydrogenase electron transfer subunit</fullName>
    </submittedName>
</protein>
<evidence type="ECO:0000256" key="8">
    <source>
        <dbReference type="ARBA" id="ARBA00023014"/>
    </source>
</evidence>
<dbReference type="Gene3D" id="3.40.50.80">
    <property type="entry name" value="Nucleotide-binding domain of ferredoxin-NADP reductase (FNR) module"/>
    <property type="match status" value="1"/>
</dbReference>
<dbReference type="GO" id="GO:0046872">
    <property type="term" value="F:metal ion binding"/>
    <property type="evidence" value="ECO:0007669"/>
    <property type="project" value="UniProtKB-KW"/>
</dbReference>
<dbReference type="SUPFAM" id="SSF63380">
    <property type="entry name" value="Riboflavin synthase domain-like"/>
    <property type="match status" value="1"/>
</dbReference>
<keyword evidence="8" id="KW-0411">Iron-sulfur</keyword>
<dbReference type="RefSeq" id="WP_126413979.1">
    <property type="nucleotide sequence ID" value="NZ_LR134477.1"/>
</dbReference>
<dbReference type="InterPro" id="IPR017938">
    <property type="entry name" value="Riboflavin_synthase-like_b-brl"/>
</dbReference>
<dbReference type="AlphaFoldDB" id="A0A3S4X9A5"/>
<reference evidence="9 10" key="1">
    <citation type="submission" date="2018-12" db="EMBL/GenBank/DDBJ databases">
        <authorList>
            <consortium name="Pathogen Informatics"/>
        </authorList>
    </citation>
    <scope>NUCLEOTIDE SEQUENCE [LARGE SCALE GENOMIC DNA]</scope>
    <source>
        <strain evidence="9 10">NCTC10951</strain>
    </source>
</reference>
<dbReference type="InterPro" id="IPR017927">
    <property type="entry name" value="FAD-bd_FR_type"/>
</dbReference>
<dbReference type="Gene3D" id="2.40.30.10">
    <property type="entry name" value="Translation factors"/>
    <property type="match status" value="1"/>
</dbReference>
<dbReference type="SUPFAM" id="SSF52343">
    <property type="entry name" value="Ferredoxin reductase-like, C-terminal NADP-linked domain"/>
    <property type="match status" value="1"/>
</dbReference>
<proteinExistence type="predicted"/>
<evidence type="ECO:0000313" key="10">
    <source>
        <dbReference type="Proteomes" id="UP000268658"/>
    </source>
</evidence>
<evidence type="ECO:0000256" key="3">
    <source>
        <dbReference type="ARBA" id="ARBA00022714"/>
    </source>
</evidence>
<dbReference type="GO" id="GO:0051537">
    <property type="term" value="F:2 iron, 2 sulfur cluster binding"/>
    <property type="evidence" value="ECO:0007669"/>
    <property type="project" value="UniProtKB-KW"/>
</dbReference>
<dbReference type="KEGG" id="avc:NCTC10951_01376"/>
<keyword evidence="5" id="KW-0274">FAD</keyword>
<dbReference type="GO" id="GO:0050660">
    <property type="term" value="F:flavin adenine dinucleotide binding"/>
    <property type="evidence" value="ECO:0007669"/>
    <property type="project" value="TreeGrafter"/>
</dbReference>
<dbReference type="OrthoDB" id="5179582at2"/>
<dbReference type="Proteomes" id="UP000268658">
    <property type="component" value="Chromosome"/>
</dbReference>
<evidence type="ECO:0000256" key="5">
    <source>
        <dbReference type="ARBA" id="ARBA00022827"/>
    </source>
</evidence>
<evidence type="ECO:0000256" key="1">
    <source>
        <dbReference type="ARBA" id="ARBA00001974"/>
    </source>
</evidence>
<evidence type="ECO:0000256" key="7">
    <source>
        <dbReference type="ARBA" id="ARBA00023004"/>
    </source>
</evidence>
<keyword evidence="4" id="KW-0479">Metal-binding</keyword>
<keyword evidence="7" id="KW-0408">Iron</keyword>
<evidence type="ECO:0000313" key="9">
    <source>
        <dbReference type="EMBL" id="VEI15854.1"/>
    </source>
</evidence>
<dbReference type="PANTHER" id="PTHR47354">
    <property type="entry name" value="NADH OXIDOREDUCTASE HCR"/>
    <property type="match status" value="1"/>
</dbReference>
<accession>A0A3S4X9A5</accession>
<evidence type="ECO:0000256" key="2">
    <source>
        <dbReference type="ARBA" id="ARBA00022630"/>
    </source>
</evidence>
<dbReference type="InterPro" id="IPR050415">
    <property type="entry name" value="MRET"/>
</dbReference>
<sequence>MTVILPCHHRLHQTRGDSLGLAALVLAWLHQRTTYGADPLGARLGTWAWYLSIATVSLAVFFLSGWIVDHVPGAARLRSWLERLLPHGLGVWLHRINLVIVVMVLVHAHILVRLRGGYVGFLLLLDVVTAAVLIAWAWWAWRRRRPRATVMVNEGLNADLRRLVLAPDTPMSRLEPGDVIFIKVVPRSWSAALARLWRQGVPGDWHPFSVTGADPERLSFLIRQLGDFTRSLSELPVGARVAVQGPYGRFGRIAEAGGDRPLVLVGMGAGSAPLLSMIETYARRRPVHLLWSVRPAGREAATALVAPYRDAARLTVQERRFTEDDLTRILQDREKTLGQFFIVGSPRAVIAMRRTLHRVGVPRGHLHDERLTM</sequence>
<evidence type="ECO:0000256" key="4">
    <source>
        <dbReference type="ARBA" id="ARBA00022723"/>
    </source>
</evidence>
<dbReference type="InterPro" id="IPR039261">
    <property type="entry name" value="FNR_nucleotide-bd"/>
</dbReference>
<organism evidence="9 10">
    <name type="scientific">Actinomyces viscosus</name>
    <dbReference type="NCBI Taxonomy" id="1656"/>
    <lineage>
        <taxon>Bacteria</taxon>
        <taxon>Bacillati</taxon>
        <taxon>Actinomycetota</taxon>
        <taxon>Actinomycetes</taxon>
        <taxon>Actinomycetales</taxon>
        <taxon>Actinomycetaceae</taxon>
        <taxon>Actinomyces</taxon>
    </lineage>
</organism>
<keyword evidence="3" id="KW-0001">2Fe-2S</keyword>
<dbReference type="EMBL" id="LR134477">
    <property type="protein sequence ID" value="VEI15854.1"/>
    <property type="molecule type" value="Genomic_DNA"/>
</dbReference>
<comment type="cofactor">
    <cofactor evidence="1">
        <name>FAD</name>
        <dbReference type="ChEBI" id="CHEBI:57692"/>
    </cofactor>
</comment>
<name>A0A3S4X9A5_ACTVI</name>
<keyword evidence="2" id="KW-0285">Flavoprotein</keyword>
<dbReference type="PANTHER" id="PTHR47354:SF8">
    <property type="entry name" value="1,2-PHENYLACETYL-COA EPOXIDASE, SUBUNIT E"/>
    <property type="match status" value="1"/>
</dbReference>
<dbReference type="PROSITE" id="PS51384">
    <property type="entry name" value="FAD_FR"/>
    <property type="match status" value="1"/>
</dbReference>
<dbReference type="GO" id="GO:0016491">
    <property type="term" value="F:oxidoreductase activity"/>
    <property type="evidence" value="ECO:0007669"/>
    <property type="project" value="UniProtKB-KW"/>
</dbReference>